<dbReference type="Proteomes" id="UP000267166">
    <property type="component" value="Unassembled WGS sequence"/>
</dbReference>
<dbReference type="AlphaFoldDB" id="A0A498CQT8"/>
<accession>A0A498CQT8</accession>
<evidence type="ECO:0000313" key="2">
    <source>
        <dbReference type="Proteomes" id="UP000267166"/>
    </source>
</evidence>
<reference evidence="1 2" key="1">
    <citation type="submission" date="2018-09" db="EMBL/GenBank/DDBJ databases">
        <title>The draft genome of Acinetobacter sp. strains.</title>
        <authorList>
            <person name="Qin J."/>
            <person name="Feng Y."/>
            <person name="Zong Z."/>
        </authorList>
    </citation>
    <scope>NUCLEOTIDE SEQUENCE [LARGE SCALE GENOMIC DNA]</scope>
    <source>
        <strain evidence="1 2">WCHAc060003</strain>
    </source>
</reference>
<organism evidence="1 2">
    <name type="scientific">Acinetobacter cumulans</name>
    <dbReference type="NCBI Taxonomy" id="2136182"/>
    <lineage>
        <taxon>Bacteria</taxon>
        <taxon>Pseudomonadati</taxon>
        <taxon>Pseudomonadota</taxon>
        <taxon>Gammaproteobacteria</taxon>
        <taxon>Moraxellales</taxon>
        <taxon>Moraxellaceae</taxon>
        <taxon>Acinetobacter</taxon>
    </lineage>
</organism>
<feature type="non-terminal residue" evidence="1">
    <location>
        <position position="1"/>
    </location>
</feature>
<protein>
    <submittedName>
        <fullName evidence="1">Uncharacterized protein</fullName>
    </submittedName>
</protein>
<sequence length="92" mass="10301">DLKIKPDKDGARTVKNYFDSNDQPLIPAVDWITLGSLRDSANIIFDYTIELGESPTAVSPPGDVLEWFRLIGFKKVIFYHIGALLHKPICKG</sequence>
<name>A0A498CQT8_9GAMM</name>
<evidence type="ECO:0000313" key="1">
    <source>
        <dbReference type="EMBL" id="RLL25236.1"/>
    </source>
</evidence>
<feature type="non-terminal residue" evidence="1">
    <location>
        <position position="92"/>
    </location>
</feature>
<gene>
    <name evidence="1" type="ORF">D9K80_19070</name>
</gene>
<proteinExistence type="predicted"/>
<comment type="caution">
    <text evidence="1">The sequence shown here is derived from an EMBL/GenBank/DDBJ whole genome shotgun (WGS) entry which is preliminary data.</text>
</comment>
<dbReference type="EMBL" id="RCHD01000195">
    <property type="protein sequence ID" value="RLL25236.1"/>
    <property type="molecule type" value="Genomic_DNA"/>
</dbReference>